<dbReference type="EnsemblMetazoa" id="PPA14313.1">
    <property type="protein sequence ID" value="PPA14313.1"/>
    <property type="gene ID" value="WBGene00103867"/>
</dbReference>
<evidence type="ECO:0000313" key="6">
    <source>
        <dbReference type="EnsemblMetazoa" id="PPA14313.1"/>
    </source>
</evidence>
<dbReference type="PANTHER" id="PTHR21459:SF2">
    <property type="entry name" value="PROTEIN CBG08968"/>
    <property type="match status" value="1"/>
</dbReference>
<dbReference type="PANTHER" id="PTHR21459">
    <property type="entry name" value="PROTEIN CBG08968"/>
    <property type="match status" value="1"/>
</dbReference>
<keyword evidence="3" id="KW-0812">Transmembrane</keyword>
<dbReference type="GO" id="GO:0016020">
    <property type="term" value="C:membrane"/>
    <property type="evidence" value="ECO:0007669"/>
    <property type="project" value="UniProtKB-SubCell"/>
</dbReference>
<evidence type="ECO:0000256" key="5">
    <source>
        <dbReference type="ARBA" id="ARBA00023136"/>
    </source>
</evidence>
<evidence type="ECO:0000256" key="1">
    <source>
        <dbReference type="ARBA" id="ARBA00004141"/>
    </source>
</evidence>
<dbReference type="PRINTS" id="PR01345">
    <property type="entry name" value="CERVTRCPTASE"/>
</dbReference>
<dbReference type="InterPro" id="IPR036259">
    <property type="entry name" value="MFS_trans_sf"/>
</dbReference>
<name>A0A2A6D2S3_PRIPA</name>
<dbReference type="AlphaFoldDB" id="A0A2A6D2S3"/>
<proteinExistence type="inferred from homology"/>
<evidence type="ECO:0000256" key="3">
    <source>
        <dbReference type="ARBA" id="ARBA00022692"/>
    </source>
</evidence>
<accession>A0A8R1UBM4</accession>
<comment type="similarity">
    <text evidence="2">Belongs to the unc-93 family.</text>
</comment>
<accession>A0A2A6D2S3</accession>
<dbReference type="Pfam" id="PF05978">
    <property type="entry name" value="UNC-93"/>
    <property type="match status" value="1"/>
</dbReference>
<keyword evidence="4" id="KW-1133">Transmembrane helix</keyword>
<comment type="subcellular location">
    <subcellularLocation>
        <location evidence="1">Membrane</location>
        <topology evidence="1">Multi-pass membrane protein</topology>
    </subcellularLocation>
</comment>
<evidence type="ECO:0000313" key="7">
    <source>
        <dbReference type="Proteomes" id="UP000005239"/>
    </source>
</evidence>
<dbReference type="Proteomes" id="UP000005239">
    <property type="component" value="Unassembled WGS sequence"/>
</dbReference>
<sequence>MRDSLYGLMCSIVLGIGHMCMFAAYDARSFLVEPVLNTGQGTIDEHVGHYGMIIGGIAMLFSIEPITDFSTGGDLLAPVNSTKLEMGQKPIGHSEFRILSISFAVICFTSNLIFAVIPNRAVVNALVVLSKPTKPIIFVDHLGKIWSVLADRKVVRMIPSFCLVGTTTCEFCTGSCTKYQVGAKVSVQNFGLLIKPLLFLSIKIQTPHHSSITFSLGHASPPSREFVPSRQYHLADWESINNCMSAHDWTLALSSLDADNAFSYFSEFANSVLDTFVPKTTSAPFSRYPKHLRILYGKSQRASIAAPNSVRTIHLVKRFERSLREHSVRIETRVVDSKNPKAFYALCKSRLKSCNSAPPGIVDLDGTHLLSNTDKAHAFSRYFASVSTSPLHGPLTHPTPSPCTVVNYGTLSARKQYFINGIPLTVSPFMKDLGVIMHPSLKFTDHVSKMTSKARAKVNLMFKCFFSSDPNLYSRAFTTFIRPLLEYGSVIWSPHTVTLANQIEAVQRNFSLRLFTRCRIPYSLYPDRINLLSLQTLEHRRFISDLLFLHKSIHGFYSYDHSDLFKLPPLPVVSIEPTLCASHCHLSRQRFWMTVYPKALVFDPQLINVYLPVYYSIAFGFGNMLRAFLYFIGMVLVLFSTPAWSNNTTDRPLTILEPSVEMSLIIAFLFGLADNSINSARSVLCALEIPEKRAQVFALAKFYQSLTACILMFLAQWMSMFMHFLLVTMNCCAAVLLVRRAPSKPRRTMDWDGTPSPSSPLNKLFGSAADVDVIPMSMHFLNRDEMED</sequence>
<keyword evidence="7" id="KW-1185">Reference proteome</keyword>
<reference evidence="6" key="2">
    <citation type="submission" date="2022-06" db="UniProtKB">
        <authorList>
            <consortium name="EnsemblMetazoa"/>
        </authorList>
    </citation>
    <scope>IDENTIFICATION</scope>
    <source>
        <strain evidence="6">PS312</strain>
    </source>
</reference>
<keyword evidence="5" id="KW-0472">Membrane</keyword>
<dbReference type="InterPro" id="IPR010291">
    <property type="entry name" value="Ion_channel_UNC-93"/>
</dbReference>
<organism evidence="6 7">
    <name type="scientific">Pristionchus pacificus</name>
    <name type="common">Parasitic nematode worm</name>
    <dbReference type="NCBI Taxonomy" id="54126"/>
    <lineage>
        <taxon>Eukaryota</taxon>
        <taxon>Metazoa</taxon>
        <taxon>Ecdysozoa</taxon>
        <taxon>Nematoda</taxon>
        <taxon>Chromadorea</taxon>
        <taxon>Rhabditida</taxon>
        <taxon>Rhabditina</taxon>
        <taxon>Diplogasteromorpha</taxon>
        <taxon>Diplogasteroidea</taxon>
        <taxon>Neodiplogasteridae</taxon>
        <taxon>Pristionchus</taxon>
    </lineage>
</organism>
<protein>
    <submittedName>
        <fullName evidence="6">Uncharacterized protein</fullName>
    </submittedName>
</protein>
<reference evidence="7" key="1">
    <citation type="journal article" date="2008" name="Nat. Genet.">
        <title>The Pristionchus pacificus genome provides a unique perspective on nematode lifestyle and parasitism.</title>
        <authorList>
            <person name="Dieterich C."/>
            <person name="Clifton S.W."/>
            <person name="Schuster L.N."/>
            <person name="Chinwalla A."/>
            <person name="Delehaunty K."/>
            <person name="Dinkelacker I."/>
            <person name="Fulton L."/>
            <person name="Fulton R."/>
            <person name="Godfrey J."/>
            <person name="Minx P."/>
            <person name="Mitreva M."/>
            <person name="Roeseler W."/>
            <person name="Tian H."/>
            <person name="Witte H."/>
            <person name="Yang S.P."/>
            <person name="Wilson R.K."/>
            <person name="Sommer R.J."/>
        </authorList>
    </citation>
    <scope>NUCLEOTIDE SEQUENCE [LARGE SCALE GENOMIC DNA]</scope>
    <source>
        <strain evidence="7">PS312</strain>
    </source>
</reference>
<gene>
    <name evidence="6" type="primary">WBGene00103867</name>
</gene>
<evidence type="ECO:0000256" key="4">
    <source>
        <dbReference type="ARBA" id="ARBA00022989"/>
    </source>
</evidence>
<evidence type="ECO:0000256" key="2">
    <source>
        <dbReference type="ARBA" id="ARBA00009172"/>
    </source>
</evidence>
<dbReference type="SUPFAM" id="SSF103473">
    <property type="entry name" value="MFS general substrate transporter"/>
    <property type="match status" value="1"/>
</dbReference>